<evidence type="ECO:0000313" key="2">
    <source>
        <dbReference type="Proteomes" id="UP000000311"/>
    </source>
</evidence>
<name>E2A6M1_CAMFO</name>
<feature type="non-terminal residue" evidence="1">
    <location>
        <position position="1"/>
    </location>
</feature>
<evidence type="ECO:0000313" key="1">
    <source>
        <dbReference type="EMBL" id="EFN70917.1"/>
    </source>
</evidence>
<dbReference type="EMBL" id="GL437155">
    <property type="protein sequence ID" value="EFN70917.1"/>
    <property type="molecule type" value="Genomic_DNA"/>
</dbReference>
<sequence>DSVARSAIQGIKQFNGKYGCSYCYHKGKQICIGQNRRKWVYCGNICTLRKQSHYVRHAEKSQQKNKPVKGVKCPSIVTLIPLFNVISSFPPEYLHSLAEGVIKQFLLAWFDPSNREKDWSLRKHEVLFDERLMSMKPTSEITRTPRSITQRRLWKGAEYKNFALYYSLICLKGLMPNKYVQHWLLLVYSMHVFLSTKISPNNFIIATFALRKFVLDTEKLYGAMYMNYNVHLMLHIPKAVKQFGALWAWSTFPYEDFNHTIQSLFNGTQYIPEQICKFYSRIRYVK</sequence>
<reference evidence="1 2" key="1">
    <citation type="journal article" date="2010" name="Science">
        <title>Genomic comparison of the ants Camponotus floridanus and Harpegnathos saltator.</title>
        <authorList>
            <person name="Bonasio R."/>
            <person name="Zhang G."/>
            <person name="Ye C."/>
            <person name="Mutti N.S."/>
            <person name="Fang X."/>
            <person name="Qin N."/>
            <person name="Donahue G."/>
            <person name="Yang P."/>
            <person name="Li Q."/>
            <person name="Li C."/>
            <person name="Zhang P."/>
            <person name="Huang Z."/>
            <person name="Berger S.L."/>
            <person name="Reinberg D."/>
            <person name="Wang J."/>
            <person name="Liebig J."/>
        </authorList>
    </citation>
    <scope>NUCLEOTIDE SEQUENCE [LARGE SCALE GENOMIC DNA]</scope>
    <source>
        <strain evidence="2">C129</strain>
    </source>
</reference>
<organism evidence="2">
    <name type="scientific">Camponotus floridanus</name>
    <name type="common">Florida carpenter ant</name>
    <dbReference type="NCBI Taxonomy" id="104421"/>
    <lineage>
        <taxon>Eukaryota</taxon>
        <taxon>Metazoa</taxon>
        <taxon>Ecdysozoa</taxon>
        <taxon>Arthropoda</taxon>
        <taxon>Hexapoda</taxon>
        <taxon>Insecta</taxon>
        <taxon>Pterygota</taxon>
        <taxon>Neoptera</taxon>
        <taxon>Endopterygota</taxon>
        <taxon>Hymenoptera</taxon>
        <taxon>Apocrita</taxon>
        <taxon>Aculeata</taxon>
        <taxon>Formicoidea</taxon>
        <taxon>Formicidae</taxon>
        <taxon>Formicinae</taxon>
        <taxon>Camponotus</taxon>
    </lineage>
</organism>
<feature type="non-terminal residue" evidence="1">
    <location>
        <position position="286"/>
    </location>
</feature>
<dbReference type="AlphaFoldDB" id="E2A6M1"/>
<accession>E2A6M1</accession>
<dbReference type="Proteomes" id="UP000000311">
    <property type="component" value="Unassembled WGS sequence"/>
</dbReference>
<evidence type="ECO:0008006" key="3">
    <source>
        <dbReference type="Google" id="ProtNLM"/>
    </source>
</evidence>
<dbReference type="OMA" id="CMINELP"/>
<dbReference type="OrthoDB" id="7551305at2759"/>
<keyword evidence="2" id="KW-1185">Reference proteome</keyword>
<protein>
    <recommendedName>
        <fullName evidence="3">Transposase domain-containing protein</fullName>
    </recommendedName>
</protein>
<dbReference type="PANTHER" id="PTHR46579:SF1">
    <property type="entry name" value="F5_8 TYPE C DOMAIN-CONTAINING PROTEIN"/>
    <property type="match status" value="1"/>
</dbReference>
<proteinExistence type="predicted"/>
<gene>
    <name evidence="1" type="ORF">EAG_03290</name>
</gene>
<dbReference type="InParanoid" id="E2A6M1"/>
<dbReference type="PANTHER" id="PTHR46579">
    <property type="entry name" value="F5/8 TYPE C DOMAIN-CONTAINING PROTEIN-RELATED"/>
    <property type="match status" value="1"/>
</dbReference>